<dbReference type="EMBL" id="CP020370">
    <property type="protein sequence ID" value="AUB84854.1"/>
    <property type="molecule type" value="Genomic_DNA"/>
</dbReference>
<name>A0A2K8UGZ2_9GAMM</name>
<dbReference type="NCBIfam" id="TIGR01845">
    <property type="entry name" value="outer_NodT"/>
    <property type="match status" value="1"/>
</dbReference>
<dbReference type="PANTHER" id="PTHR30203">
    <property type="entry name" value="OUTER MEMBRANE CATION EFFLUX PROTEIN"/>
    <property type="match status" value="1"/>
</dbReference>
<feature type="signal peptide" evidence="2">
    <location>
        <begin position="1"/>
        <end position="23"/>
    </location>
</feature>
<dbReference type="KEGG" id="tsy:THSYN_19980"/>
<dbReference type="AlphaFoldDB" id="A0A2K8UGZ2"/>
<reference evidence="3 4" key="1">
    <citation type="submission" date="2017-03" db="EMBL/GenBank/DDBJ databases">
        <title>Complete genome sequence of Candidatus 'Thiodictyon syntrophicum' sp. nov. strain Cad16T, a photolithoautotroph purple sulfur bacterium isolated from an alpine meromictic lake.</title>
        <authorList>
            <person name="Luedin S.M."/>
            <person name="Pothier J.F."/>
            <person name="Danza F."/>
            <person name="Storelli N."/>
            <person name="Wittwer M."/>
            <person name="Tonolla M."/>
        </authorList>
    </citation>
    <scope>NUCLEOTIDE SEQUENCE [LARGE SCALE GENOMIC DNA]</scope>
    <source>
        <strain evidence="3 4">Cad16T</strain>
    </source>
</reference>
<dbReference type="PROSITE" id="PS51257">
    <property type="entry name" value="PROKAR_LIPOPROTEIN"/>
    <property type="match status" value="1"/>
</dbReference>
<dbReference type="Gene3D" id="2.20.200.10">
    <property type="entry name" value="Outer membrane efflux proteins (OEP)"/>
    <property type="match status" value="1"/>
</dbReference>
<keyword evidence="2" id="KW-1134">Transmembrane beta strand</keyword>
<dbReference type="Proteomes" id="UP000232638">
    <property type="component" value="Chromosome"/>
</dbReference>
<dbReference type="PANTHER" id="PTHR30203:SF33">
    <property type="entry name" value="BLR4455 PROTEIN"/>
    <property type="match status" value="1"/>
</dbReference>
<dbReference type="GO" id="GO:0015562">
    <property type="term" value="F:efflux transmembrane transporter activity"/>
    <property type="evidence" value="ECO:0007669"/>
    <property type="project" value="InterPro"/>
</dbReference>
<keyword evidence="4" id="KW-1185">Reference proteome</keyword>
<dbReference type="InterPro" id="IPR003423">
    <property type="entry name" value="OMP_efflux"/>
</dbReference>
<keyword evidence="2" id="KW-0472">Membrane</keyword>
<feature type="chain" id="PRO_5014492403" evidence="2">
    <location>
        <begin position="24"/>
        <end position="485"/>
    </location>
</feature>
<keyword evidence="2" id="KW-0812">Transmembrane</keyword>
<dbReference type="Pfam" id="PF02321">
    <property type="entry name" value="OEP"/>
    <property type="match status" value="2"/>
</dbReference>
<keyword evidence="2" id="KW-0449">Lipoprotein</keyword>
<keyword evidence="2" id="KW-0732">Signal</keyword>
<protein>
    <submittedName>
        <fullName evidence="3">RND transporter</fullName>
    </submittedName>
</protein>
<accession>A0A2K8UGZ2</accession>
<proteinExistence type="inferred from homology"/>
<keyword evidence="2" id="KW-0564">Palmitate</keyword>
<organism evidence="3 4">
    <name type="scientific">Candidatus Thiodictyon syntrophicum</name>
    <dbReference type="NCBI Taxonomy" id="1166950"/>
    <lineage>
        <taxon>Bacteria</taxon>
        <taxon>Pseudomonadati</taxon>
        <taxon>Pseudomonadota</taxon>
        <taxon>Gammaproteobacteria</taxon>
        <taxon>Chromatiales</taxon>
        <taxon>Chromatiaceae</taxon>
        <taxon>Thiodictyon</taxon>
    </lineage>
</organism>
<dbReference type="Gene3D" id="1.20.1600.10">
    <property type="entry name" value="Outer membrane efflux proteins (OEP)"/>
    <property type="match status" value="1"/>
</dbReference>
<dbReference type="GO" id="GO:0009279">
    <property type="term" value="C:cell outer membrane"/>
    <property type="evidence" value="ECO:0007669"/>
    <property type="project" value="UniProtKB-SubCell"/>
</dbReference>
<dbReference type="SUPFAM" id="SSF56954">
    <property type="entry name" value="Outer membrane efflux proteins (OEP)"/>
    <property type="match status" value="1"/>
</dbReference>
<dbReference type="InterPro" id="IPR010131">
    <property type="entry name" value="MdtP/NodT-like"/>
</dbReference>
<sequence length="485" mass="50936">MTKALGMYPLMRTLALGAAALTAACNLGPEYVRPSAQVPAAYKADANWKPATPQDQAPRGPWWEVFGDPPLTALVVQVEVSNQDLAAAAAKLREAQTLVQQARAGLFPSLSGSASVIRSQSTIGSGSVPVSVGRRAPETTENIGLSLPWEIDLWGKVARQVESSRASAQASAADLESVRLSAQATLAQDYFLLRVLDAQQRLLNETVAAYERALTITQNRYAAGVVAQVDVALAQAQLKTTQAQAIDLGVRRAQLEHAIAVLIGRPPADLALAPADPPTSLPVIPAGLPSTLLERRPDIASAERRVAAANAQIGVARAAYFPTLSLSATLGYQSTDFSKLLSAGTRYWSVGPTLAGPLFDAGLRRAQSAQAVAAYDASVAAYRQSVLVALREVEDNLSALHILAQEALAQEAAVEASRRAAQLSLNQYKAGTVSYLNVVTAQAAQLANARTALDILGRRLTASVGLIKALGGGWEGTSASPTARR</sequence>
<evidence type="ECO:0000256" key="1">
    <source>
        <dbReference type="ARBA" id="ARBA00007613"/>
    </source>
</evidence>
<evidence type="ECO:0000313" key="4">
    <source>
        <dbReference type="Proteomes" id="UP000232638"/>
    </source>
</evidence>
<dbReference type="OrthoDB" id="9770517at2"/>
<gene>
    <name evidence="3" type="ORF">THSYN_19980</name>
</gene>
<comment type="subcellular location">
    <subcellularLocation>
        <location evidence="2">Cell outer membrane</location>
        <topology evidence="2">Lipid-anchor</topology>
    </subcellularLocation>
</comment>
<evidence type="ECO:0000256" key="2">
    <source>
        <dbReference type="RuleBase" id="RU362097"/>
    </source>
</evidence>
<evidence type="ECO:0000313" key="3">
    <source>
        <dbReference type="EMBL" id="AUB84854.1"/>
    </source>
</evidence>
<comment type="similarity">
    <text evidence="1 2">Belongs to the outer membrane factor (OMF) (TC 1.B.17) family.</text>
</comment>